<feature type="compositionally biased region" description="Polar residues" evidence="1">
    <location>
        <begin position="1"/>
        <end position="13"/>
    </location>
</feature>
<name>X0RZ63_9ZZZZ</name>
<evidence type="ECO:0000256" key="1">
    <source>
        <dbReference type="SAM" id="MobiDB-lite"/>
    </source>
</evidence>
<feature type="compositionally biased region" description="Basic residues" evidence="1">
    <location>
        <begin position="20"/>
        <end position="34"/>
    </location>
</feature>
<sequence>MVNEQPSEQSQLAGETKQVRREKRRAKEKAKIPQHGKSLARVYKDAVSKRAKTKKARKQPG</sequence>
<reference evidence="2" key="1">
    <citation type="journal article" date="2014" name="Front. Microbiol.">
        <title>High frequency of phylogenetically diverse reductive dehalogenase-homologous genes in deep subseafloor sedimentary metagenomes.</title>
        <authorList>
            <person name="Kawai M."/>
            <person name="Futagami T."/>
            <person name="Toyoda A."/>
            <person name="Takaki Y."/>
            <person name="Nishi S."/>
            <person name="Hori S."/>
            <person name="Arai W."/>
            <person name="Tsubouchi T."/>
            <person name="Morono Y."/>
            <person name="Uchiyama I."/>
            <person name="Ito T."/>
            <person name="Fujiyama A."/>
            <person name="Inagaki F."/>
            <person name="Takami H."/>
        </authorList>
    </citation>
    <scope>NUCLEOTIDE SEQUENCE</scope>
    <source>
        <strain evidence="2">Expedition CK06-06</strain>
    </source>
</reference>
<dbReference type="EMBL" id="BARS01003769">
    <property type="protein sequence ID" value="GAF68296.1"/>
    <property type="molecule type" value="Genomic_DNA"/>
</dbReference>
<protein>
    <submittedName>
        <fullName evidence="2">Uncharacterized protein</fullName>
    </submittedName>
</protein>
<feature type="compositionally biased region" description="Basic residues" evidence="1">
    <location>
        <begin position="49"/>
        <end position="61"/>
    </location>
</feature>
<comment type="caution">
    <text evidence="2">The sequence shown here is derived from an EMBL/GenBank/DDBJ whole genome shotgun (WGS) entry which is preliminary data.</text>
</comment>
<organism evidence="2">
    <name type="scientific">marine sediment metagenome</name>
    <dbReference type="NCBI Taxonomy" id="412755"/>
    <lineage>
        <taxon>unclassified sequences</taxon>
        <taxon>metagenomes</taxon>
        <taxon>ecological metagenomes</taxon>
    </lineage>
</organism>
<evidence type="ECO:0000313" key="2">
    <source>
        <dbReference type="EMBL" id="GAF68296.1"/>
    </source>
</evidence>
<feature type="region of interest" description="Disordered" evidence="1">
    <location>
        <begin position="1"/>
        <end position="61"/>
    </location>
</feature>
<accession>X0RZ63</accession>
<gene>
    <name evidence="2" type="ORF">S01H1_07310</name>
</gene>
<proteinExistence type="predicted"/>
<dbReference type="AlphaFoldDB" id="X0RZ63"/>